<feature type="transmembrane region" description="Helical" evidence="1">
    <location>
        <begin position="77"/>
        <end position="94"/>
    </location>
</feature>
<proteinExistence type="predicted"/>
<evidence type="ECO:0000313" key="3">
    <source>
        <dbReference type="Proteomes" id="UP001345963"/>
    </source>
</evidence>
<dbReference type="EMBL" id="JAHUTI010032658">
    <property type="protein sequence ID" value="MED6243114.1"/>
    <property type="molecule type" value="Genomic_DNA"/>
</dbReference>
<evidence type="ECO:0000256" key="1">
    <source>
        <dbReference type="SAM" id="Phobius"/>
    </source>
</evidence>
<sequence>MLIQLYCHPGSSSLFKLVLDVFWPLNTSILSLNLLQDVHAFILTSFLLIFLFIYLYLHSLDVHHFPDLCILIHPPHYPPYPTFILLLVLLLCFSNPPASSCFSSSEVATVDHLIGNKKGDVKKPSQV</sequence>
<organism evidence="2 3">
    <name type="scientific">Ataeniobius toweri</name>
    <dbReference type="NCBI Taxonomy" id="208326"/>
    <lineage>
        <taxon>Eukaryota</taxon>
        <taxon>Metazoa</taxon>
        <taxon>Chordata</taxon>
        <taxon>Craniata</taxon>
        <taxon>Vertebrata</taxon>
        <taxon>Euteleostomi</taxon>
        <taxon>Actinopterygii</taxon>
        <taxon>Neopterygii</taxon>
        <taxon>Teleostei</taxon>
        <taxon>Neoteleostei</taxon>
        <taxon>Acanthomorphata</taxon>
        <taxon>Ovalentaria</taxon>
        <taxon>Atherinomorphae</taxon>
        <taxon>Cyprinodontiformes</taxon>
        <taxon>Goodeidae</taxon>
        <taxon>Ataeniobius</taxon>
    </lineage>
</organism>
<comment type="caution">
    <text evidence="2">The sequence shown here is derived from an EMBL/GenBank/DDBJ whole genome shotgun (WGS) entry which is preliminary data.</text>
</comment>
<keyword evidence="1" id="KW-1133">Transmembrane helix</keyword>
<accession>A0ABU7B0N4</accession>
<protein>
    <submittedName>
        <fullName evidence="2">Uncharacterized protein</fullName>
    </submittedName>
</protein>
<feature type="transmembrane region" description="Helical" evidence="1">
    <location>
        <begin position="38"/>
        <end position="57"/>
    </location>
</feature>
<name>A0ABU7B0N4_9TELE</name>
<keyword evidence="3" id="KW-1185">Reference proteome</keyword>
<keyword evidence="1" id="KW-0472">Membrane</keyword>
<dbReference type="Proteomes" id="UP001345963">
    <property type="component" value="Unassembled WGS sequence"/>
</dbReference>
<keyword evidence="1" id="KW-0812">Transmembrane</keyword>
<evidence type="ECO:0000313" key="2">
    <source>
        <dbReference type="EMBL" id="MED6243114.1"/>
    </source>
</evidence>
<reference evidence="2 3" key="1">
    <citation type="submission" date="2021-07" db="EMBL/GenBank/DDBJ databases">
        <authorList>
            <person name="Palmer J.M."/>
        </authorList>
    </citation>
    <scope>NUCLEOTIDE SEQUENCE [LARGE SCALE GENOMIC DNA]</scope>
    <source>
        <strain evidence="2 3">AT_MEX2019</strain>
        <tissue evidence="2">Muscle</tissue>
    </source>
</reference>
<gene>
    <name evidence="2" type="ORF">ATANTOWER_015205</name>
</gene>